<dbReference type="Gene3D" id="1.25.40.10">
    <property type="entry name" value="Tetratricopeptide repeat domain"/>
    <property type="match status" value="1"/>
</dbReference>
<dbReference type="SMART" id="SM00317">
    <property type="entry name" value="SET"/>
    <property type="match status" value="1"/>
</dbReference>
<dbReference type="SUPFAM" id="SSF82199">
    <property type="entry name" value="SET domain"/>
    <property type="match status" value="1"/>
</dbReference>
<accession>A0A194V6U8</accession>
<dbReference type="PANTHER" id="PTHR47643">
    <property type="entry name" value="TPR DOMAIN PROTEIN (AFU_ORTHOLOGUE AFUA_5G12710)"/>
    <property type="match status" value="1"/>
</dbReference>
<dbReference type="GO" id="GO:0008168">
    <property type="term" value="F:methyltransferase activity"/>
    <property type="evidence" value="ECO:0007669"/>
    <property type="project" value="UniProtKB-KW"/>
</dbReference>
<organism evidence="2 3">
    <name type="scientific">Cytospora mali</name>
    <name type="common">Apple Valsa canker fungus</name>
    <name type="synonym">Valsa mali</name>
    <dbReference type="NCBI Taxonomy" id="578113"/>
    <lineage>
        <taxon>Eukaryota</taxon>
        <taxon>Fungi</taxon>
        <taxon>Dikarya</taxon>
        <taxon>Ascomycota</taxon>
        <taxon>Pezizomycotina</taxon>
        <taxon>Sordariomycetes</taxon>
        <taxon>Sordariomycetidae</taxon>
        <taxon>Diaporthales</taxon>
        <taxon>Cytosporaceae</taxon>
        <taxon>Cytospora</taxon>
    </lineage>
</organism>
<evidence type="ECO:0000313" key="3">
    <source>
        <dbReference type="Proteomes" id="UP000078576"/>
    </source>
</evidence>
<dbReference type="OrthoDB" id="1028014at2759"/>
<dbReference type="PANTHER" id="PTHR47643:SF2">
    <property type="entry name" value="TPR DOMAIN PROTEIN (AFU_ORTHOLOGUE AFUA_5G12710)"/>
    <property type="match status" value="1"/>
</dbReference>
<dbReference type="InterPro" id="IPR011990">
    <property type="entry name" value="TPR-like_helical_dom_sf"/>
</dbReference>
<keyword evidence="3" id="KW-1185">Reference proteome</keyword>
<reference evidence="3" key="1">
    <citation type="submission" date="2014-12" db="EMBL/GenBank/DDBJ databases">
        <title>Genome Sequence of Valsa Canker Pathogens Uncovers a Specific Adaption of Colonization on Woody Bark.</title>
        <authorList>
            <person name="Yin Z."/>
            <person name="Liu H."/>
            <person name="Gao X."/>
            <person name="Li Z."/>
            <person name="Song N."/>
            <person name="Ke X."/>
            <person name="Dai Q."/>
            <person name="Wu Y."/>
            <person name="Sun Y."/>
            <person name="Xu J.-R."/>
            <person name="Kang Z.K."/>
            <person name="Wang L."/>
            <person name="Huang L."/>
        </authorList>
    </citation>
    <scope>NUCLEOTIDE SEQUENCE [LARGE SCALE GENOMIC DNA]</scope>
    <source>
        <strain evidence="3">SXYL134</strain>
    </source>
</reference>
<evidence type="ECO:0000313" key="2">
    <source>
        <dbReference type="EMBL" id="KUI59702.1"/>
    </source>
</evidence>
<dbReference type="GO" id="GO:0032259">
    <property type="term" value="P:methylation"/>
    <property type="evidence" value="ECO:0007669"/>
    <property type="project" value="UniProtKB-KW"/>
</dbReference>
<keyword evidence="2" id="KW-0489">Methyltransferase</keyword>
<feature type="domain" description="SET" evidence="1">
    <location>
        <begin position="281"/>
        <end position="467"/>
    </location>
</feature>
<sequence>MKPSRHELEEGFANMPNLYRFSIMNAIEDGKGDVDRVDLRTFPLTEPANTILPKHAVLAIKEPYYKSGTVDGRGLVRVGHPSDLILLKPGHGLIPSSWMSETHTNPNLTAIKLKEKANMASGRRQWKDAAECYSAALAVNDTATNLLDVIKDGISPPATETSPTTQFDELSRTLHRNRAQARLNLGQYELAADDALRALIPEDNFPKDIVSLNAKAYFRAGRAFYEVGEFNVAHKYLTIACDLIADDKNTLFERTKMRLLEQTHGKFDFAAMGRSATTGSFRLDQASFLSNTRVAPAGDRGRGLFASRDLEPGGIILVEKAFHVAFEEDNGASERLPYDYNAKLLDGIVEQARWNPGQAAKNLDLFDGSTFEDKNTKVVDGMVVLDIFQMRAIADLNGFLSSKPKVGQRNQAYDDKDHNMGKGVWLRASYANHSCLPNAVRSFIGDMMIIRAVRKIKSGDEIFMTYCPIQDSYVGRQIPLVAKGFQCDCSLCRADQAMPPSILIKRDQVRRKVDLFINANEPMQTLETNPTANIHGAESLLAQVESTYDTTLYGRLPPPSCVLLDTWICRAGGTPQAGIIKSLRLLHDLGYFVTVNGGNVTIDRSNAIVKLEAIHGAMYASHFMSVIGNNSTALAFKKFGKELYVMLHGEVVGFEEKFC</sequence>
<dbReference type="PROSITE" id="PS50280">
    <property type="entry name" value="SET"/>
    <property type="match status" value="1"/>
</dbReference>
<dbReference type="Pfam" id="PF00856">
    <property type="entry name" value="SET"/>
    <property type="match status" value="1"/>
</dbReference>
<dbReference type="InterPro" id="IPR053209">
    <property type="entry name" value="Gramillin-biosynth_MTr"/>
</dbReference>
<dbReference type="EMBL" id="KN714735">
    <property type="protein sequence ID" value="KUI59702.1"/>
    <property type="molecule type" value="Genomic_DNA"/>
</dbReference>
<keyword evidence="2" id="KW-0808">Transferase</keyword>
<dbReference type="InterPro" id="IPR046341">
    <property type="entry name" value="SET_dom_sf"/>
</dbReference>
<dbReference type="STRING" id="694573.A0A194V6U8"/>
<proteinExistence type="predicted"/>
<protein>
    <submittedName>
        <fullName evidence="2">N-lysine methyltransferase SMYD2-A</fullName>
    </submittedName>
</protein>
<dbReference type="InterPro" id="IPR001214">
    <property type="entry name" value="SET_dom"/>
</dbReference>
<dbReference type="Proteomes" id="UP000078576">
    <property type="component" value="Unassembled WGS sequence"/>
</dbReference>
<dbReference type="CDD" id="cd20071">
    <property type="entry name" value="SET_SMYD"/>
    <property type="match status" value="1"/>
</dbReference>
<dbReference type="Gene3D" id="2.170.270.10">
    <property type="entry name" value="SET domain"/>
    <property type="match status" value="1"/>
</dbReference>
<evidence type="ECO:0000259" key="1">
    <source>
        <dbReference type="PROSITE" id="PS50280"/>
    </source>
</evidence>
<dbReference type="InterPro" id="IPR019734">
    <property type="entry name" value="TPR_rpt"/>
</dbReference>
<dbReference type="SUPFAM" id="SSF48452">
    <property type="entry name" value="TPR-like"/>
    <property type="match status" value="1"/>
</dbReference>
<gene>
    <name evidence="2" type="ORF">VP1G_06957</name>
</gene>
<dbReference type="SMART" id="SM00028">
    <property type="entry name" value="TPR"/>
    <property type="match status" value="3"/>
</dbReference>
<name>A0A194V6U8_CYTMA</name>
<dbReference type="AlphaFoldDB" id="A0A194V6U8"/>